<keyword evidence="3" id="KW-0143">Chaperone</keyword>
<evidence type="ECO:0000313" key="5">
    <source>
        <dbReference type="EMBL" id="CAA9537825.1"/>
    </source>
</evidence>
<comment type="subunit">
    <text evidence="3">Forms a complex with KhpB.</text>
</comment>
<keyword evidence="3" id="KW-0133">Cell shape</keyword>
<reference evidence="5" key="1">
    <citation type="submission" date="2020-02" db="EMBL/GenBank/DDBJ databases">
        <authorList>
            <person name="Meier V. D."/>
        </authorList>
    </citation>
    <scope>NUCLEOTIDE SEQUENCE</scope>
    <source>
        <strain evidence="5">AVDCRST_MAG73</strain>
    </source>
</reference>
<dbReference type="GO" id="GO:0008360">
    <property type="term" value="P:regulation of cell shape"/>
    <property type="evidence" value="ECO:0007669"/>
    <property type="project" value="UniProtKB-KW"/>
</dbReference>
<dbReference type="PROSITE" id="PS50084">
    <property type="entry name" value="KH_TYPE_1"/>
    <property type="match status" value="1"/>
</dbReference>
<keyword evidence="2 3" id="KW-0694">RNA-binding</keyword>
<dbReference type="Gene3D" id="3.30.300.20">
    <property type="match status" value="1"/>
</dbReference>
<sequence>MAIVDPGFDDVDAGEPDEREPEPQPSEAGEGTASGAPVEELRGLVLYLAGNLVDDPEGVDVEAQQRGAAVHLTLRVPADELGKVIGRQGRIARAIRTAVTIAGARSNLRASLDIEG</sequence>
<name>A0A6J4U0V5_9BACT</name>
<dbReference type="GO" id="GO:0009252">
    <property type="term" value="P:peptidoglycan biosynthetic process"/>
    <property type="evidence" value="ECO:0007669"/>
    <property type="project" value="UniProtKB-UniRule"/>
</dbReference>
<evidence type="ECO:0000256" key="4">
    <source>
        <dbReference type="SAM" id="MobiDB-lite"/>
    </source>
</evidence>
<dbReference type="Pfam" id="PF13083">
    <property type="entry name" value="KH_KhpA-B"/>
    <property type="match status" value="1"/>
</dbReference>
<dbReference type="SUPFAM" id="SSF54814">
    <property type="entry name" value="Prokaryotic type KH domain (KH-domain type II)"/>
    <property type="match status" value="1"/>
</dbReference>
<dbReference type="PANTHER" id="PTHR34654:SF1">
    <property type="entry name" value="RNA-BINDING PROTEIN KHPA"/>
    <property type="match status" value="1"/>
</dbReference>
<dbReference type="CDD" id="cd22533">
    <property type="entry name" value="KH-II_YlqC-like"/>
    <property type="match status" value="1"/>
</dbReference>
<dbReference type="EMBL" id="CADCWE010000097">
    <property type="protein sequence ID" value="CAA9537825.1"/>
    <property type="molecule type" value="Genomic_DNA"/>
</dbReference>
<keyword evidence="1 3" id="KW-0963">Cytoplasm</keyword>
<dbReference type="InterPro" id="IPR009019">
    <property type="entry name" value="KH_sf_prok-type"/>
</dbReference>
<dbReference type="InterPro" id="IPR020627">
    <property type="entry name" value="KhpA"/>
</dbReference>
<dbReference type="GO" id="GO:0005737">
    <property type="term" value="C:cytoplasm"/>
    <property type="evidence" value="ECO:0007669"/>
    <property type="project" value="UniProtKB-SubCell"/>
</dbReference>
<dbReference type="InterPro" id="IPR015946">
    <property type="entry name" value="KH_dom-like_a/b"/>
</dbReference>
<evidence type="ECO:0000256" key="1">
    <source>
        <dbReference type="ARBA" id="ARBA00022490"/>
    </source>
</evidence>
<dbReference type="HAMAP" id="MF_00088">
    <property type="entry name" value="KhpA"/>
    <property type="match status" value="1"/>
</dbReference>
<dbReference type="GO" id="GO:0003723">
    <property type="term" value="F:RNA binding"/>
    <property type="evidence" value="ECO:0007669"/>
    <property type="project" value="UniProtKB-UniRule"/>
</dbReference>
<dbReference type="GO" id="GO:0071555">
    <property type="term" value="P:cell wall organization"/>
    <property type="evidence" value="ECO:0007669"/>
    <property type="project" value="UniProtKB-KW"/>
</dbReference>
<accession>A0A6J4U0V5</accession>
<dbReference type="PANTHER" id="PTHR34654">
    <property type="entry name" value="UPF0109 PROTEIN SCO5592"/>
    <property type="match status" value="1"/>
</dbReference>
<feature type="compositionally biased region" description="Acidic residues" evidence="4">
    <location>
        <begin position="7"/>
        <end position="20"/>
    </location>
</feature>
<proteinExistence type="inferred from homology"/>
<dbReference type="AlphaFoldDB" id="A0A6J4U0V5"/>
<protein>
    <recommendedName>
        <fullName evidence="3">RNA-binding protein KhpA</fullName>
    </recommendedName>
    <alternativeName>
        <fullName evidence="3">KH-domain protein A</fullName>
    </alternativeName>
</protein>
<comment type="subcellular location">
    <subcellularLocation>
        <location evidence="3">Cytoplasm</location>
    </subcellularLocation>
</comment>
<feature type="region of interest" description="Disordered" evidence="4">
    <location>
        <begin position="1"/>
        <end position="36"/>
    </location>
</feature>
<evidence type="ECO:0000256" key="3">
    <source>
        <dbReference type="HAMAP-Rule" id="MF_00088"/>
    </source>
</evidence>
<comment type="similarity">
    <text evidence="3">Belongs to the KhpA RNA-binding protein family.</text>
</comment>
<gene>
    <name evidence="3" type="primary">khpA</name>
    <name evidence="5" type="ORF">AVDCRST_MAG73-1593</name>
</gene>
<keyword evidence="3" id="KW-0961">Cell wall biogenesis/degradation</keyword>
<evidence type="ECO:0000256" key="2">
    <source>
        <dbReference type="ARBA" id="ARBA00022884"/>
    </source>
</evidence>
<comment type="function">
    <text evidence="3">A probable RNA chaperone. Forms a complex with KhpB which binds to cellular RNA and controls its expression. Plays a role in peptidoglycan (PG) homeostasis and cell length regulation.</text>
</comment>
<organism evidence="5">
    <name type="scientific">uncultured Thermomicrobiales bacterium</name>
    <dbReference type="NCBI Taxonomy" id="1645740"/>
    <lineage>
        <taxon>Bacteria</taxon>
        <taxon>Pseudomonadati</taxon>
        <taxon>Thermomicrobiota</taxon>
        <taxon>Thermomicrobia</taxon>
        <taxon>Thermomicrobiales</taxon>
        <taxon>environmental samples</taxon>
    </lineage>
</organism>